<feature type="region of interest" description="Disordered" evidence="1">
    <location>
        <begin position="39"/>
        <end position="60"/>
    </location>
</feature>
<keyword evidence="3" id="KW-1185">Reference proteome</keyword>
<dbReference type="Proteomes" id="UP000314011">
    <property type="component" value="Unassembled WGS sequence"/>
</dbReference>
<dbReference type="InterPro" id="IPR006429">
    <property type="entry name" value="Phage_lambda_portal"/>
</dbReference>
<dbReference type="GO" id="GO:0005198">
    <property type="term" value="F:structural molecule activity"/>
    <property type="evidence" value="ECO:0007669"/>
    <property type="project" value="InterPro"/>
</dbReference>
<dbReference type="RefSeq" id="WP_140193605.1">
    <property type="nucleotide sequence ID" value="NZ_CP065915.1"/>
</dbReference>
<organism evidence="2 3">
    <name type="scientific">Pelagovum pacificum</name>
    <dbReference type="NCBI Taxonomy" id="2588711"/>
    <lineage>
        <taxon>Bacteria</taxon>
        <taxon>Pseudomonadati</taxon>
        <taxon>Pseudomonadota</taxon>
        <taxon>Alphaproteobacteria</taxon>
        <taxon>Rhodobacterales</taxon>
        <taxon>Paracoccaceae</taxon>
        <taxon>Pelagovum</taxon>
    </lineage>
</organism>
<reference evidence="2 3" key="1">
    <citation type="submission" date="2019-06" db="EMBL/GenBank/DDBJ databases">
        <title>Genome of new Rhodobacteraceae sp. SM1903.</title>
        <authorList>
            <person name="Ren X."/>
        </authorList>
    </citation>
    <scope>NUCLEOTIDE SEQUENCE [LARGE SCALE GENOMIC DNA]</scope>
    <source>
        <strain evidence="2 3">SM1903</strain>
    </source>
</reference>
<evidence type="ECO:0000313" key="3">
    <source>
        <dbReference type="Proteomes" id="UP000314011"/>
    </source>
</evidence>
<feature type="compositionally biased region" description="Basic and acidic residues" evidence="1">
    <location>
        <begin position="49"/>
        <end position="60"/>
    </location>
</feature>
<evidence type="ECO:0000256" key="1">
    <source>
        <dbReference type="SAM" id="MobiDB-lite"/>
    </source>
</evidence>
<gene>
    <name evidence="2" type="ORF">FHY64_06495</name>
</gene>
<accession>A0A5C5GDS1</accession>
<name>A0A5C5GDS1_9RHOB</name>
<proteinExistence type="predicted"/>
<dbReference type="GO" id="GO:0019068">
    <property type="term" value="P:virion assembly"/>
    <property type="evidence" value="ECO:0007669"/>
    <property type="project" value="InterPro"/>
</dbReference>
<evidence type="ECO:0000313" key="2">
    <source>
        <dbReference type="EMBL" id="TNY32922.1"/>
    </source>
</evidence>
<comment type="caution">
    <text evidence="2">The sequence shown here is derived from an EMBL/GenBank/DDBJ whole genome shotgun (WGS) entry which is preliminary data.</text>
</comment>
<protein>
    <submittedName>
        <fullName evidence="2">Phage portal protein</fullName>
    </submittedName>
</protein>
<dbReference type="OrthoDB" id="9770450at2"/>
<dbReference type="AlphaFoldDB" id="A0A5C5GDS1"/>
<dbReference type="Pfam" id="PF05136">
    <property type="entry name" value="Phage_portal_2"/>
    <property type="match status" value="1"/>
</dbReference>
<dbReference type="NCBIfam" id="TIGR01539">
    <property type="entry name" value="portal_lambda"/>
    <property type="match status" value="1"/>
</dbReference>
<dbReference type="EMBL" id="VFFF01000001">
    <property type="protein sequence ID" value="TNY32922.1"/>
    <property type="molecule type" value="Genomic_DNA"/>
</dbReference>
<sequence length="493" mass="55019">MSTIDRIIGHLAPGMARRRMQNRLALETVTAHYEAARAGQTRGTAWRPNRSDADGAARGGRDRLRAIARDMLRNSPLATRAQAVIANNVIGDGIIPKVASDDEAARLELQQLVEQHLDTVAIDADGRQNLYGLQRLAMQTIVESGEVLIRRRRRLRRDGLPLPFQVQVLEPDFLDVTRDGTTDDGHVIRDGIEYDRVGRRVAYHLYSEHPGALGWRSLRQESRRVEASEVLHIYRQDRPGQMRGVSWFAPVALSMQDLIDHQDAQLMRQKIAACFAAFRTNIEDDESDWKDPGGLSTLSPGRIQQLAPGEDIKFASPPGVEGYDEFTRAVLRMVASGLGITYEALSGDLSKVNFSSARMGRLEMDRNVSSWQWLLMIPQMMQPIGAWTLEAWGLVRPRPAGAPVALGWVPPRRTIVDPDRELRAMRDGVRSGFWSRSHAIRELGYDPERVLEEHRTDAQAADAAQLVFDSDPRRVALSGVLQSGAPALPSDED</sequence>